<reference evidence="2 3" key="1">
    <citation type="submission" date="2018-05" db="EMBL/GenBank/DDBJ databases">
        <title>Streptomyces venezuelae.</title>
        <authorList>
            <person name="Kim W."/>
            <person name="Lee N."/>
            <person name="Cho B.-K."/>
        </authorList>
    </citation>
    <scope>NUCLEOTIDE SEQUENCE [LARGE SCALE GENOMIC DNA]</scope>
    <source>
        <strain evidence="2 3">ATCC 21018</strain>
    </source>
</reference>
<proteinExistence type="predicted"/>
<feature type="region of interest" description="Disordered" evidence="1">
    <location>
        <begin position="74"/>
        <end position="94"/>
    </location>
</feature>
<dbReference type="RefSeq" id="WP_150257352.1">
    <property type="nucleotide sequence ID" value="NZ_CP029189.1"/>
</dbReference>
<feature type="compositionally biased region" description="Low complexity" evidence="1">
    <location>
        <begin position="74"/>
        <end position="84"/>
    </location>
</feature>
<evidence type="ECO:0000313" key="2">
    <source>
        <dbReference type="EMBL" id="QES54601.1"/>
    </source>
</evidence>
<sequence>MRHPLHIALSVPVGTTGPAAAVARHRKPRRPSPVRAALAALTSVPPARRLAAGLGAASVLAATVLTAAVDPAAPVAPDRVPAGRTSTFAQLSGD</sequence>
<evidence type="ECO:0000313" key="3">
    <source>
        <dbReference type="Proteomes" id="UP000324101"/>
    </source>
</evidence>
<evidence type="ECO:0000256" key="1">
    <source>
        <dbReference type="SAM" id="MobiDB-lite"/>
    </source>
</evidence>
<gene>
    <name evidence="2" type="ORF">DEJ51_10475</name>
</gene>
<dbReference type="EMBL" id="CP029189">
    <property type="protein sequence ID" value="QES54601.1"/>
    <property type="molecule type" value="Genomic_DNA"/>
</dbReference>
<organism evidence="2 3">
    <name type="scientific">Streptomyces venezuelae</name>
    <dbReference type="NCBI Taxonomy" id="54571"/>
    <lineage>
        <taxon>Bacteria</taxon>
        <taxon>Bacillati</taxon>
        <taxon>Actinomycetota</taxon>
        <taxon>Actinomycetes</taxon>
        <taxon>Kitasatosporales</taxon>
        <taxon>Streptomycetaceae</taxon>
        <taxon>Streptomyces</taxon>
    </lineage>
</organism>
<dbReference type="OrthoDB" id="9988948at2"/>
<protein>
    <submittedName>
        <fullName evidence="2">Uncharacterized protein</fullName>
    </submittedName>
</protein>
<name>A0A5P2DN31_STRVZ</name>
<dbReference type="AlphaFoldDB" id="A0A5P2DN31"/>
<accession>A0A5P2DN31</accession>
<dbReference type="Proteomes" id="UP000324101">
    <property type="component" value="Chromosome"/>
</dbReference>
<feature type="compositionally biased region" description="Polar residues" evidence="1">
    <location>
        <begin position="85"/>
        <end position="94"/>
    </location>
</feature>